<name>A0A5N0TCF6_9MICO</name>
<organism evidence="5 6">
    <name type="scientific">Microbacterium caowuchunii</name>
    <dbReference type="NCBI Taxonomy" id="2614638"/>
    <lineage>
        <taxon>Bacteria</taxon>
        <taxon>Bacillati</taxon>
        <taxon>Actinomycetota</taxon>
        <taxon>Actinomycetes</taxon>
        <taxon>Micrococcales</taxon>
        <taxon>Microbacteriaceae</taxon>
        <taxon>Microbacterium</taxon>
    </lineage>
</organism>
<dbReference type="PANTHER" id="PTHR30146:SF109">
    <property type="entry name" value="HTH-TYPE TRANSCRIPTIONAL REGULATOR GALS"/>
    <property type="match status" value="1"/>
</dbReference>
<evidence type="ECO:0000256" key="3">
    <source>
        <dbReference type="ARBA" id="ARBA00023163"/>
    </source>
</evidence>
<dbReference type="GO" id="GO:0003700">
    <property type="term" value="F:DNA-binding transcription factor activity"/>
    <property type="evidence" value="ECO:0007669"/>
    <property type="project" value="TreeGrafter"/>
</dbReference>
<dbReference type="EMBL" id="VYUY01000015">
    <property type="protein sequence ID" value="KAA9132431.1"/>
    <property type="molecule type" value="Genomic_DNA"/>
</dbReference>
<dbReference type="SUPFAM" id="SSF47413">
    <property type="entry name" value="lambda repressor-like DNA-binding domains"/>
    <property type="match status" value="1"/>
</dbReference>
<dbReference type="InterPro" id="IPR000843">
    <property type="entry name" value="HTH_LacI"/>
</dbReference>
<accession>A0A5N0TCF6</accession>
<gene>
    <name evidence="5" type="ORF">F6B40_11255</name>
</gene>
<dbReference type="Pfam" id="PF00356">
    <property type="entry name" value="LacI"/>
    <property type="match status" value="1"/>
</dbReference>
<evidence type="ECO:0000313" key="5">
    <source>
        <dbReference type="EMBL" id="KAA9132431.1"/>
    </source>
</evidence>
<dbReference type="Proteomes" id="UP000326838">
    <property type="component" value="Unassembled WGS sequence"/>
</dbReference>
<dbReference type="Gene3D" id="3.40.50.2300">
    <property type="match status" value="2"/>
</dbReference>
<dbReference type="InterPro" id="IPR028082">
    <property type="entry name" value="Peripla_BP_I"/>
</dbReference>
<dbReference type="Gene3D" id="1.10.260.40">
    <property type="entry name" value="lambda repressor-like DNA-binding domains"/>
    <property type="match status" value="1"/>
</dbReference>
<dbReference type="GO" id="GO:0000976">
    <property type="term" value="F:transcription cis-regulatory region binding"/>
    <property type="evidence" value="ECO:0007669"/>
    <property type="project" value="TreeGrafter"/>
</dbReference>
<keyword evidence="1" id="KW-0805">Transcription regulation</keyword>
<evidence type="ECO:0000313" key="6">
    <source>
        <dbReference type="Proteomes" id="UP000326838"/>
    </source>
</evidence>
<dbReference type="PROSITE" id="PS00356">
    <property type="entry name" value="HTH_LACI_1"/>
    <property type="match status" value="1"/>
</dbReference>
<evidence type="ECO:0000256" key="2">
    <source>
        <dbReference type="ARBA" id="ARBA00023125"/>
    </source>
</evidence>
<dbReference type="InterPro" id="IPR010982">
    <property type="entry name" value="Lambda_DNA-bd_dom_sf"/>
</dbReference>
<dbReference type="Pfam" id="PF13377">
    <property type="entry name" value="Peripla_BP_3"/>
    <property type="match status" value="1"/>
</dbReference>
<feature type="domain" description="HTH lacI-type" evidence="4">
    <location>
        <begin position="1"/>
        <end position="53"/>
    </location>
</feature>
<sequence>MRDVARHAGVSMGTVSHVLNHPDKVSDKTRARVRASIEALGFVRDANASSLAAGGSRSIGLVVIDLSNSMFVDVALGAQATARTQGLNLLLAGSQDDFALQAANVDFFDEARVSGLLLAPMRDSSEQIRKLRKRGCPVVLINYDSGTDDVCSVVVDNEQVGYLAARHLIEQGCDRLMFVSNGDASLQPVALRREGLRRAIRESAGRVRFEEVHAPDLTEAGGVEVARRVVGRGPDTRPNGVVAVTDTLASGFITEMVAQGIDVPGEMAVMGCDHNTTAASTPVTLTTVAMHGERMGTAAMTMLLEEIGDKTGTHLHQRIVVEPALVRRGSTAAHRPASA</sequence>
<evidence type="ECO:0000256" key="1">
    <source>
        <dbReference type="ARBA" id="ARBA00023015"/>
    </source>
</evidence>
<keyword evidence="3" id="KW-0804">Transcription</keyword>
<proteinExistence type="predicted"/>
<protein>
    <submittedName>
        <fullName evidence="5">LacI family transcriptional regulator</fullName>
    </submittedName>
</protein>
<dbReference type="CDD" id="cd01392">
    <property type="entry name" value="HTH_LacI"/>
    <property type="match status" value="1"/>
</dbReference>
<evidence type="ECO:0000259" key="4">
    <source>
        <dbReference type="PROSITE" id="PS50932"/>
    </source>
</evidence>
<comment type="caution">
    <text evidence="5">The sequence shown here is derived from an EMBL/GenBank/DDBJ whole genome shotgun (WGS) entry which is preliminary data.</text>
</comment>
<dbReference type="SMART" id="SM00354">
    <property type="entry name" value="HTH_LACI"/>
    <property type="match status" value="1"/>
</dbReference>
<reference evidence="6" key="1">
    <citation type="submission" date="2019-09" db="EMBL/GenBank/DDBJ databases">
        <title>Mumia zhuanghuii sp. nov. isolated from the intestinal contents of plateau pika (Ochotona curzoniae) in the Qinghai-Tibet plateau of China.</title>
        <authorList>
            <person name="Tian Z."/>
        </authorList>
    </citation>
    <scope>NUCLEOTIDE SEQUENCE [LARGE SCALE GENOMIC DNA]</scope>
    <source>
        <strain evidence="6">L-033</strain>
    </source>
</reference>
<dbReference type="AlphaFoldDB" id="A0A5N0TCF6"/>
<keyword evidence="6" id="KW-1185">Reference proteome</keyword>
<dbReference type="InterPro" id="IPR046335">
    <property type="entry name" value="LacI/GalR-like_sensor"/>
</dbReference>
<dbReference type="PROSITE" id="PS50932">
    <property type="entry name" value="HTH_LACI_2"/>
    <property type="match status" value="1"/>
</dbReference>
<dbReference type="PANTHER" id="PTHR30146">
    <property type="entry name" value="LACI-RELATED TRANSCRIPTIONAL REPRESSOR"/>
    <property type="match status" value="1"/>
</dbReference>
<keyword evidence="2" id="KW-0238">DNA-binding</keyword>
<dbReference type="SUPFAM" id="SSF53822">
    <property type="entry name" value="Periplasmic binding protein-like I"/>
    <property type="match status" value="1"/>
</dbReference>
<dbReference type="CDD" id="cd06267">
    <property type="entry name" value="PBP1_LacI_sugar_binding-like"/>
    <property type="match status" value="1"/>
</dbReference>